<keyword evidence="11" id="KW-1185">Reference proteome</keyword>
<dbReference type="InterPro" id="IPR050331">
    <property type="entry name" value="Zinc_finger"/>
</dbReference>
<keyword evidence="2" id="KW-0479">Metal-binding</keyword>
<keyword evidence="3" id="KW-0677">Repeat</keyword>
<feature type="domain" description="C2H2-type" evidence="9">
    <location>
        <begin position="388"/>
        <end position="417"/>
    </location>
</feature>
<dbReference type="SMART" id="SM00355">
    <property type="entry name" value="ZnF_C2H2"/>
    <property type="match status" value="2"/>
</dbReference>
<dbReference type="GO" id="GO:0005634">
    <property type="term" value="C:nucleus"/>
    <property type="evidence" value="ECO:0007669"/>
    <property type="project" value="UniProtKB-SubCell"/>
</dbReference>
<feature type="domain" description="C2H2-type" evidence="9">
    <location>
        <begin position="360"/>
        <end position="387"/>
    </location>
</feature>
<dbReference type="PANTHER" id="PTHR16515:SF49">
    <property type="entry name" value="GASTRULA ZINC FINGER PROTEIN XLCGF49.1-LIKE-RELATED"/>
    <property type="match status" value="1"/>
</dbReference>
<reference evidence="10 11" key="1">
    <citation type="journal article" date="2018" name="MBio">
        <title>Comparative Genomics Reveals the Core Gene Toolbox for the Fungus-Insect Symbiosis.</title>
        <authorList>
            <person name="Wang Y."/>
            <person name="Stata M."/>
            <person name="Wang W."/>
            <person name="Stajich J.E."/>
            <person name="White M.M."/>
            <person name="Moncalvo J.M."/>
        </authorList>
    </citation>
    <scope>NUCLEOTIDE SEQUENCE [LARGE SCALE GENOMIC DNA]</scope>
    <source>
        <strain evidence="10 11">AUS-126-30</strain>
    </source>
</reference>
<dbReference type="PROSITE" id="PS00028">
    <property type="entry name" value="ZINC_FINGER_C2H2_1"/>
    <property type="match status" value="2"/>
</dbReference>
<evidence type="ECO:0000313" key="10">
    <source>
        <dbReference type="EMBL" id="PVZ98170.1"/>
    </source>
</evidence>
<evidence type="ECO:0000256" key="8">
    <source>
        <dbReference type="SAM" id="MobiDB-lite"/>
    </source>
</evidence>
<evidence type="ECO:0000256" key="1">
    <source>
        <dbReference type="ARBA" id="ARBA00004123"/>
    </source>
</evidence>
<evidence type="ECO:0000256" key="7">
    <source>
        <dbReference type="PROSITE-ProRule" id="PRU00042"/>
    </source>
</evidence>
<dbReference type="GO" id="GO:0008270">
    <property type="term" value="F:zinc ion binding"/>
    <property type="evidence" value="ECO:0007669"/>
    <property type="project" value="UniProtKB-KW"/>
</dbReference>
<evidence type="ECO:0000313" key="11">
    <source>
        <dbReference type="Proteomes" id="UP000245591"/>
    </source>
</evidence>
<accession>A0A2U1IZC1</accession>
<dbReference type="SUPFAM" id="SSF57667">
    <property type="entry name" value="beta-beta-alpha zinc fingers"/>
    <property type="match status" value="1"/>
</dbReference>
<gene>
    <name evidence="10" type="ORF">BB558_005809</name>
</gene>
<dbReference type="FunFam" id="3.30.160.60:FF:002343">
    <property type="entry name" value="Zinc finger protein 33A"/>
    <property type="match status" value="1"/>
</dbReference>
<comment type="caution">
    <text evidence="10">The sequence shown here is derived from an EMBL/GenBank/DDBJ whole genome shotgun (WGS) entry which is preliminary data.</text>
</comment>
<evidence type="ECO:0000256" key="4">
    <source>
        <dbReference type="ARBA" id="ARBA00022771"/>
    </source>
</evidence>
<sequence>MDTSNKNNVPMELLYSSIPRTQSIDYFDNKNQEAIEAALSITSPAQLRTRPSDPSLQNGKHFYGSLGLGVNMRKGSDVGITRPYAYTIQNPSEFSQKAFEKSCSSPNLNIANLRTPTKNNQINYNMNRNYTTPLSTFSVSYNNTPFSAISNGFISPTRPLESPITNRNNYNITSSMSRNQSRPDLLFSPQKQYFSPSSQQPLNNMASPSSSALVQSSIAIPISSMQSNQNSVAMSSNDMNSLINNISEADPFGSFQDSFSVQNIAEDQFKQENNPDFTLPSINQSYMFSPQKNNAYIINPSPGLCNTTPNQNYNYRYLSDISITNPITDDSSNPFQNRYVFAPYSRAGVTQYSSSQRKRYLCNVCHKFFARPSTLATHMHSHTGEKPYRCDYKGCGKSFSVMSNLRRHQKIHERQQSNQEVDKEKTDDSQNNINNIINSSNVELNNASNINTDGSDFKNSEFMYNSISDTFKNDCSGINFDMINNDIIDQNSKNGLVSTEDEKKDIKPILAESNDSTSTIANSNNGSSQNLAISNNSFDLPAPKQESNSILPINFMI</sequence>
<dbReference type="InterPro" id="IPR036236">
    <property type="entry name" value="Znf_C2H2_sf"/>
</dbReference>
<dbReference type="AlphaFoldDB" id="A0A2U1IZC1"/>
<evidence type="ECO:0000256" key="3">
    <source>
        <dbReference type="ARBA" id="ARBA00022737"/>
    </source>
</evidence>
<dbReference type="PANTHER" id="PTHR16515">
    <property type="entry name" value="PR DOMAIN ZINC FINGER PROTEIN"/>
    <property type="match status" value="1"/>
</dbReference>
<protein>
    <recommendedName>
        <fullName evidence="9">C2H2-type domain-containing protein</fullName>
    </recommendedName>
</protein>
<dbReference type="Gene3D" id="3.30.160.60">
    <property type="entry name" value="Classic Zinc Finger"/>
    <property type="match status" value="2"/>
</dbReference>
<dbReference type="Proteomes" id="UP000245591">
    <property type="component" value="Unassembled WGS sequence"/>
</dbReference>
<feature type="compositionally biased region" description="Basic and acidic residues" evidence="8">
    <location>
        <begin position="412"/>
        <end position="428"/>
    </location>
</feature>
<feature type="region of interest" description="Disordered" evidence="8">
    <location>
        <begin position="410"/>
        <end position="434"/>
    </location>
</feature>
<evidence type="ECO:0000256" key="2">
    <source>
        <dbReference type="ARBA" id="ARBA00022723"/>
    </source>
</evidence>
<name>A0A2U1IZC1_SMIAN</name>
<evidence type="ECO:0000259" key="9">
    <source>
        <dbReference type="PROSITE" id="PS50157"/>
    </source>
</evidence>
<keyword evidence="4 7" id="KW-0863">Zinc-finger</keyword>
<keyword evidence="5" id="KW-0862">Zinc</keyword>
<evidence type="ECO:0000256" key="5">
    <source>
        <dbReference type="ARBA" id="ARBA00022833"/>
    </source>
</evidence>
<organism evidence="10 11">
    <name type="scientific">Smittium angustum</name>
    <dbReference type="NCBI Taxonomy" id="133377"/>
    <lineage>
        <taxon>Eukaryota</taxon>
        <taxon>Fungi</taxon>
        <taxon>Fungi incertae sedis</taxon>
        <taxon>Zoopagomycota</taxon>
        <taxon>Kickxellomycotina</taxon>
        <taxon>Harpellomycetes</taxon>
        <taxon>Harpellales</taxon>
        <taxon>Legeriomycetaceae</taxon>
        <taxon>Smittium</taxon>
    </lineage>
</organism>
<dbReference type="GO" id="GO:0010468">
    <property type="term" value="P:regulation of gene expression"/>
    <property type="evidence" value="ECO:0007669"/>
    <property type="project" value="TreeGrafter"/>
</dbReference>
<comment type="subcellular location">
    <subcellularLocation>
        <location evidence="1">Nucleus</location>
    </subcellularLocation>
</comment>
<evidence type="ECO:0000256" key="6">
    <source>
        <dbReference type="ARBA" id="ARBA00023242"/>
    </source>
</evidence>
<dbReference type="PROSITE" id="PS50157">
    <property type="entry name" value="ZINC_FINGER_C2H2_2"/>
    <property type="match status" value="2"/>
</dbReference>
<proteinExistence type="predicted"/>
<dbReference type="InterPro" id="IPR013087">
    <property type="entry name" value="Znf_C2H2_type"/>
</dbReference>
<dbReference type="EMBL" id="MBFU01000581">
    <property type="protein sequence ID" value="PVZ98170.1"/>
    <property type="molecule type" value="Genomic_DNA"/>
</dbReference>
<dbReference type="Pfam" id="PF00096">
    <property type="entry name" value="zf-C2H2"/>
    <property type="match status" value="2"/>
</dbReference>
<keyword evidence="6" id="KW-0539">Nucleus</keyword>